<dbReference type="RefSeq" id="WP_308713071.1">
    <property type="nucleotide sequence ID" value="NZ_JAVHUY010000012.1"/>
</dbReference>
<dbReference type="EMBL" id="JAVHUY010000012">
    <property type="protein sequence ID" value="MDQ7905798.1"/>
    <property type="molecule type" value="Genomic_DNA"/>
</dbReference>
<keyword evidence="2" id="KW-1185">Reference proteome</keyword>
<evidence type="ECO:0000313" key="1">
    <source>
        <dbReference type="EMBL" id="MDQ7905798.1"/>
    </source>
</evidence>
<accession>A0ABU0ZFN0</accession>
<organism evidence="1 2">
    <name type="scientific">Phytohabitans maris</name>
    <dbReference type="NCBI Taxonomy" id="3071409"/>
    <lineage>
        <taxon>Bacteria</taxon>
        <taxon>Bacillati</taxon>
        <taxon>Actinomycetota</taxon>
        <taxon>Actinomycetes</taxon>
        <taxon>Micromonosporales</taxon>
        <taxon>Micromonosporaceae</taxon>
    </lineage>
</organism>
<reference evidence="1 2" key="1">
    <citation type="submission" date="2023-08" db="EMBL/GenBank/DDBJ databases">
        <title>Phytohabitans sansha sp. nov., isolated from marine sediment.</title>
        <authorList>
            <person name="Zhao Y."/>
            <person name="Yi K."/>
        </authorList>
    </citation>
    <scope>NUCLEOTIDE SEQUENCE [LARGE SCALE GENOMIC DNA]</scope>
    <source>
        <strain evidence="1 2">ZYX-F-186</strain>
    </source>
</reference>
<proteinExistence type="predicted"/>
<sequence length="135" mass="15104">MTYAVEPAAVPDPLRDVLVASYGWAHFHAFTRLLASEEGIELSRMWNYGGHIPWTSTDTPLRPFFDIDCFEDGRLPADKCDGMRSRLREVLGLWSRGIYAGDADDGMKVDQSITLRSLLAVIDACVETGRSLLLR</sequence>
<comment type="caution">
    <text evidence="1">The sequence shown here is derived from an EMBL/GenBank/DDBJ whole genome shotgun (WGS) entry which is preliminary data.</text>
</comment>
<dbReference type="Proteomes" id="UP001230908">
    <property type="component" value="Unassembled WGS sequence"/>
</dbReference>
<protein>
    <submittedName>
        <fullName evidence="1">Uncharacterized protein</fullName>
    </submittedName>
</protein>
<evidence type="ECO:0000313" key="2">
    <source>
        <dbReference type="Proteomes" id="UP001230908"/>
    </source>
</evidence>
<name>A0ABU0ZFN0_9ACTN</name>
<gene>
    <name evidence="1" type="ORF">RB614_14865</name>
</gene>